<sequence>MNQSEKTRTLVMTALFAAIIFVVTRINIPTGIGAHVIHVGDSMIYLAACILPLPYAMAAGAIGAALSDAITPGGMVWVIPTMLIKPLLVIYFTSGKGKFICIRNVVAVVLAGLTGVFGYFLADAIMTGNFMAGLAAVLPGLLQPLGSAIVFLAMGYAFDMMGVKNKLKRQLRGNV</sequence>
<dbReference type="InterPro" id="IPR023812">
    <property type="entry name" value="CHP04002"/>
</dbReference>
<evidence type="ECO:0008006" key="4">
    <source>
        <dbReference type="Google" id="ProtNLM"/>
    </source>
</evidence>
<dbReference type="GO" id="GO:0016020">
    <property type="term" value="C:membrane"/>
    <property type="evidence" value="ECO:0007669"/>
    <property type="project" value="InterPro"/>
</dbReference>
<keyword evidence="1" id="KW-0812">Transmembrane</keyword>
<dbReference type="HOGENOM" id="CLU_084705_0_1_9"/>
<gene>
    <name evidence="2" type="ordered locus">Clole_3909</name>
</gene>
<dbReference type="eggNOG" id="COG4720">
    <property type="taxonomic scope" value="Bacteria"/>
</dbReference>
<dbReference type="Gene3D" id="1.10.1760.20">
    <property type="match status" value="1"/>
</dbReference>
<feature type="transmembrane region" description="Helical" evidence="1">
    <location>
        <begin position="134"/>
        <end position="158"/>
    </location>
</feature>
<dbReference type="NCBIfam" id="TIGR04002">
    <property type="entry name" value="TIGR04002 family protein"/>
    <property type="match status" value="1"/>
</dbReference>
<organism evidence="2 3">
    <name type="scientific">Cellulosilyticum lentocellum (strain ATCC 49066 / DSM 5427 / NCIMB 11756 / RHM5)</name>
    <name type="common">Clostridium lentocellum</name>
    <dbReference type="NCBI Taxonomy" id="642492"/>
    <lineage>
        <taxon>Bacteria</taxon>
        <taxon>Bacillati</taxon>
        <taxon>Bacillota</taxon>
        <taxon>Clostridia</taxon>
        <taxon>Lachnospirales</taxon>
        <taxon>Cellulosilyticaceae</taxon>
        <taxon>Cellulosilyticum</taxon>
    </lineage>
</organism>
<name>F2JJJ3_CELLD</name>
<dbReference type="KEGG" id="cle:Clole_3909"/>
<dbReference type="Pfam" id="PF07155">
    <property type="entry name" value="ECF-ribofla_trS"/>
    <property type="match status" value="1"/>
</dbReference>
<evidence type="ECO:0000256" key="1">
    <source>
        <dbReference type="SAM" id="Phobius"/>
    </source>
</evidence>
<reference evidence="2 3" key="1">
    <citation type="journal article" date="2011" name="J. Bacteriol.">
        <title>Complete genome sequence of the cellulose-degrading bacterium Cellulosilyticum lentocellum.</title>
        <authorList>
            <consortium name="US DOE Joint Genome Institute"/>
            <person name="Miller D.A."/>
            <person name="Suen G."/>
            <person name="Bruce D."/>
            <person name="Copeland A."/>
            <person name="Cheng J.F."/>
            <person name="Detter C."/>
            <person name="Goodwin L.A."/>
            <person name="Han C.S."/>
            <person name="Hauser L.J."/>
            <person name="Land M.L."/>
            <person name="Lapidus A."/>
            <person name="Lucas S."/>
            <person name="Meincke L."/>
            <person name="Pitluck S."/>
            <person name="Tapia R."/>
            <person name="Teshima H."/>
            <person name="Woyke T."/>
            <person name="Fox B.G."/>
            <person name="Angert E.R."/>
            <person name="Currie C.R."/>
        </authorList>
    </citation>
    <scope>NUCLEOTIDE SEQUENCE [LARGE SCALE GENOMIC DNA]</scope>
    <source>
        <strain evidence="3">ATCC 49066 / DSM 5427 / NCIMB 11756 / RHM5</strain>
    </source>
</reference>
<dbReference type="EMBL" id="CP002582">
    <property type="protein sequence ID" value="ADZ85588.1"/>
    <property type="molecule type" value="Genomic_DNA"/>
</dbReference>
<keyword evidence="1" id="KW-1133">Transmembrane helix</keyword>
<proteinExistence type="predicted"/>
<feature type="transmembrane region" description="Helical" evidence="1">
    <location>
        <begin position="44"/>
        <end position="66"/>
    </location>
</feature>
<keyword evidence="1" id="KW-0472">Membrane</keyword>
<feature type="transmembrane region" description="Helical" evidence="1">
    <location>
        <begin position="72"/>
        <end position="92"/>
    </location>
</feature>
<protein>
    <recommendedName>
        <fullName evidence="4">TIGR04002 family protein</fullName>
    </recommendedName>
</protein>
<evidence type="ECO:0000313" key="2">
    <source>
        <dbReference type="EMBL" id="ADZ85588.1"/>
    </source>
</evidence>
<evidence type="ECO:0000313" key="3">
    <source>
        <dbReference type="Proteomes" id="UP000008467"/>
    </source>
</evidence>
<dbReference type="RefSeq" id="WP_013658861.1">
    <property type="nucleotide sequence ID" value="NC_015275.1"/>
</dbReference>
<feature type="transmembrane region" description="Helical" evidence="1">
    <location>
        <begin position="104"/>
        <end position="122"/>
    </location>
</feature>
<feature type="transmembrane region" description="Helical" evidence="1">
    <location>
        <begin position="12"/>
        <end position="32"/>
    </location>
</feature>
<dbReference type="InterPro" id="IPR009825">
    <property type="entry name" value="ECF_substrate-spec-like"/>
</dbReference>
<dbReference type="STRING" id="642492.Clole_3909"/>
<accession>F2JJJ3</accession>
<dbReference type="Proteomes" id="UP000008467">
    <property type="component" value="Chromosome"/>
</dbReference>
<keyword evidence="3" id="KW-1185">Reference proteome</keyword>
<dbReference type="AlphaFoldDB" id="F2JJJ3"/>